<proteinExistence type="predicted"/>
<accession>A0A1C7MKG0</accession>
<reference evidence="1 2" key="1">
    <citation type="submission" date="2016-03" db="EMBL/GenBank/DDBJ databases">
        <title>Whole genome sequencing of Grifola frondosa 9006-11.</title>
        <authorList>
            <person name="Min B."/>
            <person name="Park H."/>
            <person name="Kim J.-G."/>
            <person name="Cho H."/>
            <person name="Oh Y.-L."/>
            <person name="Kong W.-S."/>
            <person name="Choi I.-G."/>
        </authorList>
    </citation>
    <scope>NUCLEOTIDE SEQUENCE [LARGE SCALE GENOMIC DNA]</scope>
    <source>
        <strain evidence="1 2">9006-11</strain>
    </source>
</reference>
<evidence type="ECO:0000313" key="2">
    <source>
        <dbReference type="Proteomes" id="UP000092993"/>
    </source>
</evidence>
<sequence length="76" mass="8313">MLQHLFTDDSREAAEIRDVLIDHQAHHHLQYLAVWGGSSAQLCSQIVDTITDSGAITPDADALAHALADYGLMIEE</sequence>
<dbReference type="AlphaFoldDB" id="A0A1C7MKG0"/>
<organism evidence="1 2">
    <name type="scientific">Grifola frondosa</name>
    <name type="common">Maitake</name>
    <name type="synonym">Polyporus frondosus</name>
    <dbReference type="NCBI Taxonomy" id="5627"/>
    <lineage>
        <taxon>Eukaryota</taxon>
        <taxon>Fungi</taxon>
        <taxon>Dikarya</taxon>
        <taxon>Basidiomycota</taxon>
        <taxon>Agaricomycotina</taxon>
        <taxon>Agaricomycetes</taxon>
        <taxon>Polyporales</taxon>
        <taxon>Grifolaceae</taxon>
        <taxon>Grifola</taxon>
    </lineage>
</organism>
<protein>
    <submittedName>
        <fullName evidence="1">Uncharacterized protein</fullName>
    </submittedName>
</protein>
<dbReference type="EMBL" id="LUGG01000002">
    <property type="protein sequence ID" value="OBZ77352.1"/>
    <property type="molecule type" value="Genomic_DNA"/>
</dbReference>
<name>A0A1C7MKG0_GRIFR</name>
<comment type="caution">
    <text evidence="1">The sequence shown here is derived from an EMBL/GenBank/DDBJ whole genome shotgun (WGS) entry which is preliminary data.</text>
</comment>
<gene>
    <name evidence="1" type="ORF">A0H81_02081</name>
</gene>
<keyword evidence="2" id="KW-1185">Reference proteome</keyword>
<dbReference type="Proteomes" id="UP000092993">
    <property type="component" value="Unassembled WGS sequence"/>
</dbReference>
<evidence type="ECO:0000313" key="1">
    <source>
        <dbReference type="EMBL" id="OBZ77352.1"/>
    </source>
</evidence>